<dbReference type="Proteomes" id="UP000032025">
    <property type="component" value="Unassembled WGS sequence"/>
</dbReference>
<sequence>MTEPMQATGKDGKMGDAKKGAPDGVSDAPGKHGGESQGGGYEGVPERKGDFHGGQSETAYHGSGGHPDPDKDNPNAVTDEG</sequence>
<dbReference type="RefSeq" id="WP_007406818.1">
    <property type="nucleotide sequence ID" value="NZ_BBJS01000002.1"/>
</dbReference>
<feature type="compositionally biased region" description="Basic and acidic residues" evidence="1">
    <location>
        <begin position="10"/>
        <end position="21"/>
    </location>
</feature>
<evidence type="ECO:0000313" key="3">
    <source>
        <dbReference type="Proteomes" id="UP000032025"/>
    </source>
</evidence>
<name>A0A0C9N7G6_SPHPI</name>
<dbReference type="GeneID" id="78526788"/>
<comment type="caution">
    <text evidence="2">The sequence shown here is derived from an EMBL/GenBank/DDBJ whole genome shotgun (WGS) entry which is preliminary data.</text>
</comment>
<keyword evidence="3" id="KW-1185">Reference proteome</keyword>
<accession>A0A0C9N7G6</accession>
<evidence type="ECO:0000256" key="1">
    <source>
        <dbReference type="SAM" id="MobiDB-lite"/>
    </source>
</evidence>
<gene>
    <name evidence="2" type="ORF">SP6_02_00330</name>
</gene>
<feature type="region of interest" description="Disordered" evidence="1">
    <location>
        <begin position="1"/>
        <end position="81"/>
    </location>
</feature>
<dbReference type="AlphaFoldDB" id="A0A0C9N7G6"/>
<reference evidence="2 3" key="1">
    <citation type="submission" date="2014-08" db="EMBL/GenBank/DDBJ databases">
        <title>Whole genome shotgun sequence of Sphingomonas paucimobilis NBRC 13935.</title>
        <authorList>
            <person name="Hosoyama A."/>
            <person name="Hashimoto M."/>
            <person name="Hosoyama Y."/>
            <person name="Noguchi M."/>
            <person name="Uohara A."/>
            <person name="Ohji S."/>
            <person name="Katano-Makiyama Y."/>
            <person name="Ichikawa N."/>
            <person name="Kimura A."/>
            <person name="Yamazoe A."/>
            <person name="Fujita N."/>
        </authorList>
    </citation>
    <scope>NUCLEOTIDE SEQUENCE [LARGE SCALE GENOMIC DNA]</scope>
    <source>
        <strain evidence="2 3">NBRC 13935</strain>
    </source>
</reference>
<organism evidence="2 3">
    <name type="scientific">Sphingomonas paucimobilis NBRC 13935</name>
    <dbReference type="NCBI Taxonomy" id="1219050"/>
    <lineage>
        <taxon>Bacteria</taxon>
        <taxon>Pseudomonadati</taxon>
        <taxon>Pseudomonadota</taxon>
        <taxon>Alphaproteobacteria</taxon>
        <taxon>Sphingomonadales</taxon>
        <taxon>Sphingomonadaceae</taxon>
        <taxon>Sphingomonas</taxon>
    </lineage>
</organism>
<protein>
    <submittedName>
        <fullName evidence="2">DNA, contig: SP602</fullName>
    </submittedName>
</protein>
<proteinExistence type="predicted"/>
<evidence type="ECO:0000313" key="2">
    <source>
        <dbReference type="EMBL" id="GAN12037.1"/>
    </source>
</evidence>
<dbReference type="EMBL" id="BBJS01000002">
    <property type="protein sequence ID" value="GAN12037.1"/>
    <property type="molecule type" value="Genomic_DNA"/>
</dbReference>